<name>A0ABM1IGL4_POLDO</name>
<dbReference type="SUPFAM" id="SSF101898">
    <property type="entry name" value="NHL repeat"/>
    <property type="match status" value="1"/>
</dbReference>
<dbReference type="Proteomes" id="UP000694924">
    <property type="component" value="Unplaced"/>
</dbReference>
<dbReference type="SUPFAM" id="SSF52833">
    <property type="entry name" value="Thioredoxin-like"/>
    <property type="match status" value="1"/>
</dbReference>
<dbReference type="InterPro" id="IPR011042">
    <property type="entry name" value="6-blade_b-propeller_TolB-like"/>
</dbReference>
<keyword evidence="4" id="KW-1185">Reference proteome</keyword>
<feature type="repeat" description="NHL" evidence="2">
    <location>
        <begin position="454"/>
        <end position="485"/>
    </location>
</feature>
<keyword evidence="1" id="KW-0677">Repeat</keyword>
<dbReference type="PANTHER" id="PTHR46388:SF2">
    <property type="entry name" value="NHL REPEAT-CONTAINING PROTEIN 2"/>
    <property type="match status" value="1"/>
</dbReference>
<dbReference type="InterPro" id="IPR036249">
    <property type="entry name" value="Thioredoxin-like_sf"/>
</dbReference>
<evidence type="ECO:0000256" key="2">
    <source>
        <dbReference type="PROSITE-ProRule" id="PRU00504"/>
    </source>
</evidence>
<dbReference type="GeneID" id="107067925"/>
<organism evidence="4 5">
    <name type="scientific">Polistes dominula</name>
    <name type="common">European paper wasp</name>
    <name type="synonym">Vespa dominula</name>
    <dbReference type="NCBI Taxonomy" id="743375"/>
    <lineage>
        <taxon>Eukaryota</taxon>
        <taxon>Metazoa</taxon>
        <taxon>Ecdysozoa</taxon>
        <taxon>Arthropoda</taxon>
        <taxon>Hexapoda</taxon>
        <taxon>Insecta</taxon>
        <taxon>Pterygota</taxon>
        <taxon>Neoptera</taxon>
        <taxon>Endopterygota</taxon>
        <taxon>Hymenoptera</taxon>
        <taxon>Apocrita</taxon>
        <taxon>Aculeata</taxon>
        <taxon>Vespoidea</taxon>
        <taxon>Vespidae</taxon>
        <taxon>Polistinae</taxon>
        <taxon>Polistini</taxon>
        <taxon>Polistes</taxon>
    </lineage>
</organism>
<dbReference type="Gene3D" id="3.40.30.10">
    <property type="entry name" value="Glutaredoxin"/>
    <property type="match status" value="1"/>
</dbReference>
<dbReference type="Pfam" id="PF13905">
    <property type="entry name" value="Thioredoxin_8"/>
    <property type="match status" value="1"/>
</dbReference>
<dbReference type="InterPro" id="IPR001258">
    <property type="entry name" value="NHL_repeat"/>
</dbReference>
<reference evidence="5" key="1">
    <citation type="submission" date="2025-08" db="UniProtKB">
        <authorList>
            <consortium name="RefSeq"/>
        </authorList>
    </citation>
    <scope>IDENTIFICATION</scope>
    <source>
        <tissue evidence="5">Whole body</tissue>
    </source>
</reference>
<dbReference type="PANTHER" id="PTHR46388">
    <property type="entry name" value="NHL REPEAT-CONTAINING PROTEIN 2"/>
    <property type="match status" value="1"/>
</dbReference>
<evidence type="ECO:0000259" key="3">
    <source>
        <dbReference type="Pfam" id="PF13905"/>
    </source>
</evidence>
<dbReference type="Gene3D" id="2.120.10.30">
    <property type="entry name" value="TolB, C-terminal domain"/>
    <property type="match status" value="2"/>
</dbReference>
<dbReference type="RefSeq" id="XP_015179351.1">
    <property type="nucleotide sequence ID" value="XM_015323865.1"/>
</dbReference>
<sequence length="625" mass="69575">MKKHLHGKIVILDFFTYCCINCMHILPDLEALEKEFSIERGLVVIGVHSAKFSNERDSTKIRSAVQRYNIMHPVVNDSTLSMWEAIGVMCWPTMIMLGPRGQPLMVTLGEGHREELFLYTKVALDYFTSINEISDHTLPIAPAIHLLPASTDILRFPGKVEMYSSETGEKLIVSDTGNNRILIADINGNIEHVIGRYEAGFKDGSFNEAKFNAPQGTCVLNEMIYVADNENHAIRRIDLKKQTVTTVAGTGKQGHDYIGGKFGTDQAISSPWDVAIYYHNSDKVTVPILLIAIAGTHQIWALFLEDTVWWKNKLYKAGVCAAIVGNGREGNRNNSYPHAATLAQPSGITIAQEYNTVYFADSESSSIREVHLKDGKVSTLCGADKNPQNLHDFGDVDGTRHTAKLQHPLGIIWNSSQQETYIADTYNHKIKKVDPTGNCKTLYGAGKPDKSFIFDEPSGLAINNKADTLYVADTNNHSIKKINLKSNTISTISFILPTKDNDKDNFDEVYTFDTIIDTNGGELTITFDFIFEDGLKLNSEAPQKWSLSLPNDTWIAKCLHGSFTIPTSIQIPKGSENNDIRLILDIITCNVNECIPKKILAVFKVQQKVDGPRTVAEHKKIVIKK</sequence>
<accession>A0ABM1IGL4</accession>
<evidence type="ECO:0000313" key="5">
    <source>
        <dbReference type="RefSeq" id="XP_015179351.1"/>
    </source>
</evidence>
<evidence type="ECO:0000313" key="4">
    <source>
        <dbReference type="Proteomes" id="UP000694924"/>
    </source>
</evidence>
<feature type="domain" description="Thioredoxin-like fold" evidence="3">
    <location>
        <begin position="7"/>
        <end position="102"/>
    </location>
</feature>
<protein>
    <submittedName>
        <fullName evidence="5">NHL repeat-containing protein 2 isoform X2</fullName>
    </submittedName>
</protein>
<dbReference type="InterPro" id="IPR012336">
    <property type="entry name" value="Thioredoxin-like_fold"/>
</dbReference>
<dbReference type="Pfam" id="PF01436">
    <property type="entry name" value="NHL"/>
    <property type="match status" value="1"/>
</dbReference>
<evidence type="ECO:0000256" key="1">
    <source>
        <dbReference type="ARBA" id="ARBA00022737"/>
    </source>
</evidence>
<dbReference type="PROSITE" id="PS51125">
    <property type="entry name" value="NHL"/>
    <property type="match status" value="1"/>
</dbReference>
<dbReference type="InterPro" id="IPR045302">
    <property type="entry name" value="NHL2_NHL_rpt_dom"/>
</dbReference>
<dbReference type="CDD" id="cd14951">
    <property type="entry name" value="NHL-2_like"/>
    <property type="match status" value="1"/>
</dbReference>
<gene>
    <name evidence="5" type="primary">LOC107067925</name>
</gene>
<proteinExistence type="predicted"/>